<dbReference type="AlphaFoldDB" id="A0A5E4QBU1"/>
<dbReference type="Proteomes" id="UP000324832">
    <property type="component" value="Unassembled WGS sequence"/>
</dbReference>
<sequence length="76" mass="8302">MHHLTPSIDFSGHGALSIALFANRLRKRIAVAHNGSALDRENTSLSRYAAGRVCLCLIVACVVKLNIKSGVETYRH</sequence>
<evidence type="ECO:0000313" key="2">
    <source>
        <dbReference type="Proteomes" id="UP000324832"/>
    </source>
</evidence>
<dbReference type="EMBL" id="FZQP02002159">
    <property type="protein sequence ID" value="VVC94912.1"/>
    <property type="molecule type" value="Genomic_DNA"/>
</dbReference>
<evidence type="ECO:0000313" key="1">
    <source>
        <dbReference type="EMBL" id="VVC94912.1"/>
    </source>
</evidence>
<reference evidence="1 2" key="1">
    <citation type="submission" date="2017-07" db="EMBL/GenBank/DDBJ databases">
        <authorList>
            <person name="Talla V."/>
            <person name="Backstrom N."/>
        </authorList>
    </citation>
    <scope>NUCLEOTIDE SEQUENCE [LARGE SCALE GENOMIC DNA]</scope>
</reference>
<name>A0A5E4QBU1_9NEOP</name>
<accession>A0A5E4QBU1</accession>
<protein>
    <submittedName>
        <fullName evidence="1">Uncharacterized protein</fullName>
    </submittedName>
</protein>
<gene>
    <name evidence="1" type="ORF">LSINAPIS_LOCUS6751</name>
</gene>
<organism evidence="1 2">
    <name type="scientific">Leptidea sinapis</name>
    <dbReference type="NCBI Taxonomy" id="189913"/>
    <lineage>
        <taxon>Eukaryota</taxon>
        <taxon>Metazoa</taxon>
        <taxon>Ecdysozoa</taxon>
        <taxon>Arthropoda</taxon>
        <taxon>Hexapoda</taxon>
        <taxon>Insecta</taxon>
        <taxon>Pterygota</taxon>
        <taxon>Neoptera</taxon>
        <taxon>Endopterygota</taxon>
        <taxon>Lepidoptera</taxon>
        <taxon>Glossata</taxon>
        <taxon>Ditrysia</taxon>
        <taxon>Papilionoidea</taxon>
        <taxon>Pieridae</taxon>
        <taxon>Dismorphiinae</taxon>
        <taxon>Leptidea</taxon>
    </lineage>
</organism>
<keyword evidence="2" id="KW-1185">Reference proteome</keyword>
<proteinExistence type="predicted"/>